<dbReference type="PANTHER" id="PTHR46235:SF13">
    <property type="entry name" value="EDM2-LIKE PROTEIN1"/>
    <property type="match status" value="1"/>
</dbReference>
<dbReference type="InterPro" id="IPR058939">
    <property type="entry name" value="Mtase_EDM2"/>
</dbReference>
<keyword evidence="6" id="KW-0539">Nucleus</keyword>
<evidence type="ECO:0000256" key="6">
    <source>
        <dbReference type="ARBA" id="ARBA00023242"/>
    </source>
</evidence>
<dbReference type="GO" id="GO:0006338">
    <property type="term" value="P:chromatin remodeling"/>
    <property type="evidence" value="ECO:0007669"/>
    <property type="project" value="UniProtKB-ARBA"/>
</dbReference>
<dbReference type="Proteomes" id="UP000467840">
    <property type="component" value="Chromosome 13"/>
</dbReference>
<evidence type="ECO:0000256" key="4">
    <source>
        <dbReference type="ARBA" id="ARBA00022771"/>
    </source>
</evidence>
<evidence type="ECO:0000259" key="7">
    <source>
        <dbReference type="SMART" id="SM00249"/>
    </source>
</evidence>
<dbReference type="Pfam" id="PF23004">
    <property type="entry name" value="PHDvar_NSD"/>
    <property type="match status" value="1"/>
</dbReference>
<dbReference type="InterPro" id="IPR013083">
    <property type="entry name" value="Znf_RING/FYVE/PHD"/>
</dbReference>
<name>A0A6A6KUN0_HEVBR</name>
<feature type="domain" description="Zinc finger PHD-type" evidence="7">
    <location>
        <begin position="267"/>
        <end position="333"/>
    </location>
</feature>
<dbReference type="EMBL" id="JAAGAX010000014">
    <property type="protein sequence ID" value="KAF2292357.1"/>
    <property type="molecule type" value="Genomic_DNA"/>
</dbReference>
<keyword evidence="3" id="KW-0677">Repeat</keyword>
<dbReference type="CDD" id="cd15566">
    <property type="entry name" value="PHD3_NSD"/>
    <property type="match status" value="1"/>
</dbReference>
<dbReference type="InterPro" id="IPR055198">
    <property type="entry name" value="NSD_PHD"/>
</dbReference>
<dbReference type="Pfam" id="PF12047">
    <property type="entry name" value="DNMT1-RFD"/>
    <property type="match status" value="1"/>
</dbReference>
<organism evidence="8 9">
    <name type="scientific">Hevea brasiliensis</name>
    <name type="common">Para rubber tree</name>
    <name type="synonym">Siphonia brasiliensis</name>
    <dbReference type="NCBI Taxonomy" id="3981"/>
    <lineage>
        <taxon>Eukaryota</taxon>
        <taxon>Viridiplantae</taxon>
        <taxon>Streptophyta</taxon>
        <taxon>Embryophyta</taxon>
        <taxon>Tracheophyta</taxon>
        <taxon>Spermatophyta</taxon>
        <taxon>Magnoliopsida</taxon>
        <taxon>eudicotyledons</taxon>
        <taxon>Gunneridae</taxon>
        <taxon>Pentapetalae</taxon>
        <taxon>rosids</taxon>
        <taxon>fabids</taxon>
        <taxon>Malpighiales</taxon>
        <taxon>Euphorbiaceae</taxon>
        <taxon>Crotonoideae</taxon>
        <taxon>Micrandreae</taxon>
        <taxon>Hevea</taxon>
    </lineage>
</organism>
<comment type="subcellular location">
    <subcellularLocation>
        <location evidence="1">Nucleus</location>
    </subcellularLocation>
</comment>
<sequence length="864" mass="98034">MASSDEEGEILPQYVSNYHFVDDSGASVSFSVLPVRWDVNDVSTNLEGTHVALRGTCSNGIQKIYLPVMGWKFELSYVQPEISVFCKAKKWVMLQKPRKVFEQVVRKILITVHWLHFIKKNPNASEKSVWKHLLKTFSTYEDPPSENDLLDHKGLIMEAARRDKDLKASRSFCTFIGKSEGGETFYEGVQTIIDDDGSEKDFFDTACAICDNGGDILCCNGRCLRSFHPTVADGVESQCASLGYRNKAEYEAIQIFMCENCIYQQHQCFACGRLGFSDRSSSQEVFPCASATCGHFYHPQCVARLLHTGNEIQAEELRAKISTGESFVCPAHKCFICKECEDADVDALQFAMCRRCPKAYHRKCLPRGIVHAHENNLARAWEGLLPNRRILIYCMEHKIDRQLKTPARDHIIFPKVERRHTLQLMPRQRKLVISKRTEVSDGFAVDRTAVKKPKLIKKLHDCVEIGNSSETDKRYPAHDFEPLKKSNIIHPDKQALKKNICSVSARSSTVDTRNLLSGNNSLVNSGFYPSKFKQQNIVSSKMKNSIPDKPAMKKISSSLPSVGAETKKRILMLMEDVSSSFDAEEFKKRNVPNTLLYCSRNALEKSFTLGLVEASVKAVRTALQNLEKGCSIEDAKTVCQPEILKQIFRWQKKLGIYLTPFLHGARYTSFGRHFTQVGKLKEIVDRLQWYVQDGDMIVDFCCGSNEFSCLLKEKLEQTGKSCLFRNYDIIQAKNDFCFEKKDWLKVGLGELPDGARLIMGLNPPFGVKASLSNIFIKKALEFKPKLIVLITPKETERLDKNGAYDLIWEDDALLSGKAFYLPGSVDVNDNQMESWNLSPPPLYLWSRTDWTVRHMSVAQQCGHI</sequence>
<feature type="domain" description="Zinc finger PHD-type" evidence="7">
    <location>
        <begin position="336"/>
        <end position="398"/>
    </location>
</feature>
<feature type="domain" description="Zinc finger PHD-type" evidence="7">
    <location>
        <begin position="206"/>
        <end position="262"/>
    </location>
</feature>
<dbReference type="SMART" id="SM00249">
    <property type="entry name" value="PHD"/>
    <property type="match status" value="3"/>
</dbReference>
<keyword evidence="2" id="KW-0479">Metal-binding</keyword>
<dbReference type="Pfam" id="PF22908">
    <property type="entry name" value="PHD_NSD"/>
    <property type="match status" value="1"/>
</dbReference>
<dbReference type="GO" id="GO:0005634">
    <property type="term" value="C:nucleus"/>
    <property type="evidence" value="ECO:0007669"/>
    <property type="project" value="UniProtKB-SubCell"/>
</dbReference>
<evidence type="ECO:0000256" key="5">
    <source>
        <dbReference type="ARBA" id="ARBA00022833"/>
    </source>
</evidence>
<evidence type="ECO:0000256" key="1">
    <source>
        <dbReference type="ARBA" id="ARBA00004123"/>
    </source>
</evidence>
<keyword evidence="4" id="KW-0863">Zinc-finger</keyword>
<dbReference type="GO" id="GO:0008270">
    <property type="term" value="F:zinc ion binding"/>
    <property type="evidence" value="ECO:0007669"/>
    <property type="project" value="UniProtKB-KW"/>
</dbReference>
<accession>A0A6A6KUN0</accession>
<comment type="caution">
    <text evidence="8">The sequence shown here is derived from an EMBL/GenBank/DDBJ whole genome shotgun (WGS) entry which is preliminary data.</text>
</comment>
<evidence type="ECO:0000256" key="3">
    <source>
        <dbReference type="ARBA" id="ARBA00022737"/>
    </source>
</evidence>
<dbReference type="CDD" id="cd15565">
    <property type="entry name" value="PHD2_NSD"/>
    <property type="match status" value="1"/>
</dbReference>
<dbReference type="Pfam" id="PF26055">
    <property type="entry name" value="Mtase_EDM2"/>
    <property type="match status" value="1"/>
</dbReference>
<evidence type="ECO:0000256" key="2">
    <source>
        <dbReference type="ARBA" id="ARBA00022723"/>
    </source>
</evidence>
<gene>
    <name evidence="8" type="ORF">GH714_020512</name>
</gene>
<dbReference type="AlphaFoldDB" id="A0A6A6KUN0"/>
<dbReference type="InterPro" id="IPR055197">
    <property type="entry name" value="PHDvar_NSD"/>
</dbReference>
<keyword evidence="5" id="KW-0862">Zinc</keyword>
<protein>
    <recommendedName>
        <fullName evidence="7">Zinc finger PHD-type domain-containing protein</fullName>
    </recommendedName>
</protein>
<dbReference type="InterPro" id="IPR022702">
    <property type="entry name" value="Cytosine_MeTrfase1_RFD"/>
</dbReference>
<proteinExistence type="predicted"/>
<evidence type="ECO:0000313" key="8">
    <source>
        <dbReference type="EMBL" id="KAF2292357.1"/>
    </source>
</evidence>
<evidence type="ECO:0000313" key="9">
    <source>
        <dbReference type="Proteomes" id="UP000467840"/>
    </source>
</evidence>
<dbReference type="InterPro" id="IPR001965">
    <property type="entry name" value="Znf_PHD"/>
</dbReference>
<keyword evidence="9" id="KW-1185">Reference proteome</keyword>
<dbReference type="Gene3D" id="3.30.40.10">
    <property type="entry name" value="Zinc/RING finger domain, C3HC4 (zinc finger)"/>
    <property type="match status" value="2"/>
</dbReference>
<dbReference type="PANTHER" id="PTHR46235">
    <property type="entry name" value="PHD FINGER-CONTAINING PROTEIN DDB_G0268158"/>
    <property type="match status" value="1"/>
</dbReference>
<reference evidence="8 9" key="1">
    <citation type="journal article" date="2020" name="Mol. Plant">
        <title>The Chromosome-Based Rubber Tree Genome Provides New Insights into Spurge Genome Evolution and Rubber Biosynthesis.</title>
        <authorList>
            <person name="Liu J."/>
            <person name="Shi C."/>
            <person name="Shi C.C."/>
            <person name="Li W."/>
            <person name="Zhang Q.J."/>
            <person name="Zhang Y."/>
            <person name="Li K."/>
            <person name="Lu H.F."/>
            <person name="Shi C."/>
            <person name="Zhu S.T."/>
            <person name="Xiao Z.Y."/>
            <person name="Nan H."/>
            <person name="Yue Y."/>
            <person name="Zhu X.G."/>
            <person name="Wu Y."/>
            <person name="Hong X.N."/>
            <person name="Fan G.Y."/>
            <person name="Tong Y."/>
            <person name="Zhang D."/>
            <person name="Mao C.L."/>
            <person name="Liu Y.L."/>
            <person name="Hao S.J."/>
            <person name="Liu W.Q."/>
            <person name="Lv M.Q."/>
            <person name="Zhang H.B."/>
            <person name="Liu Y."/>
            <person name="Hu-Tang G.R."/>
            <person name="Wang J.P."/>
            <person name="Wang J.H."/>
            <person name="Sun Y.H."/>
            <person name="Ni S.B."/>
            <person name="Chen W.B."/>
            <person name="Zhang X.C."/>
            <person name="Jiao Y.N."/>
            <person name="Eichler E.E."/>
            <person name="Li G.H."/>
            <person name="Liu X."/>
            <person name="Gao L.Z."/>
        </authorList>
    </citation>
    <scope>NUCLEOTIDE SEQUENCE [LARGE SCALE GENOMIC DNA]</scope>
    <source>
        <strain evidence="9">cv. GT1</strain>
        <tissue evidence="8">Leaf</tissue>
    </source>
</reference>